<feature type="transmembrane region" description="Helical" evidence="1">
    <location>
        <begin position="12"/>
        <end position="32"/>
    </location>
</feature>
<evidence type="ECO:0000256" key="1">
    <source>
        <dbReference type="SAM" id="Phobius"/>
    </source>
</evidence>
<dbReference type="EMBL" id="JBHSWE010000001">
    <property type="protein sequence ID" value="MFC6673558.1"/>
    <property type="molecule type" value="Genomic_DNA"/>
</dbReference>
<keyword evidence="1" id="KW-0472">Membrane</keyword>
<sequence length="73" mass="8044">MSATDPHGTRRISRIAATLVSLFFAVIGVVGYQRTADLLQLLLFLALAVVGFGLVLALFRGVDWLLDSLDRRR</sequence>
<keyword evidence="3" id="KW-1185">Reference proteome</keyword>
<feature type="transmembrane region" description="Helical" evidence="1">
    <location>
        <begin position="38"/>
        <end position="59"/>
    </location>
</feature>
<name>A0ABW2A809_9GAMM</name>
<dbReference type="Proteomes" id="UP001596422">
    <property type="component" value="Unassembled WGS sequence"/>
</dbReference>
<comment type="caution">
    <text evidence="2">The sequence shown here is derived from an EMBL/GenBank/DDBJ whole genome shotgun (WGS) entry which is preliminary data.</text>
</comment>
<evidence type="ECO:0000313" key="2">
    <source>
        <dbReference type="EMBL" id="MFC6673558.1"/>
    </source>
</evidence>
<dbReference type="RefSeq" id="WP_379912031.1">
    <property type="nucleotide sequence ID" value="NZ_JBHSWE010000001.1"/>
</dbReference>
<protein>
    <submittedName>
        <fullName evidence="2">Uncharacterized protein</fullName>
    </submittedName>
</protein>
<accession>A0ABW2A809</accession>
<proteinExistence type="predicted"/>
<organism evidence="2 3">
    <name type="scientific">Marinobacterium aestuariivivens</name>
    <dbReference type="NCBI Taxonomy" id="1698799"/>
    <lineage>
        <taxon>Bacteria</taxon>
        <taxon>Pseudomonadati</taxon>
        <taxon>Pseudomonadota</taxon>
        <taxon>Gammaproteobacteria</taxon>
        <taxon>Oceanospirillales</taxon>
        <taxon>Oceanospirillaceae</taxon>
        <taxon>Marinobacterium</taxon>
    </lineage>
</organism>
<gene>
    <name evidence="2" type="ORF">ACFQDL_28310</name>
</gene>
<reference evidence="3" key="1">
    <citation type="journal article" date="2019" name="Int. J. Syst. Evol. Microbiol.">
        <title>The Global Catalogue of Microorganisms (GCM) 10K type strain sequencing project: providing services to taxonomists for standard genome sequencing and annotation.</title>
        <authorList>
            <consortium name="The Broad Institute Genomics Platform"/>
            <consortium name="The Broad Institute Genome Sequencing Center for Infectious Disease"/>
            <person name="Wu L."/>
            <person name="Ma J."/>
        </authorList>
    </citation>
    <scope>NUCLEOTIDE SEQUENCE [LARGE SCALE GENOMIC DNA]</scope>
    <source>
        <strain evidence="3">NBRC 111756</strain>
    </source>
</reference>
<keyword evidence="1" id="KW-0812">Transmembrane</keyword>
<evidence type="ECO:0000313" key="3">
    <source>
        <dbReference type="Proteomes" id="UP001596422"/>
    </source>
</evidence>
<keyword evidence="1" id="KW-1133">Transmembrane helix</keyword>